<sequence length="331" mass="37820">MASKRVEEEELDLETINSETTIVPQIPEEVEEQLPVRRGRSNKEAVINEPINCLRNERVIVRYVPKESGIVTNPKHILYGGMAENAVKYFTVPQLESGKLVNILTDDEKEFLEDIMGLEFNALSIYKKENNYWSNKQVRLLKQDNILDLSDPEQYIKYKILLANKDEIAPSLQALQDMPKATYKYVIIKEGEETSNARQEMSATMQAYMEYGKYEKDADTLRTIIETIDGRPLALNTKIEFLQTKINKLIQADAKLFLKVITDPLLSTKVLIKRAVEGGLIANRGGFFYLREDNSPLCSNKEDPTFNMAAKFLASPKNQTIKFSLEAKLKE</sequence>
<proteinExistence type="predicted"/>
<evidence type="ECO:0000313" key="1">
    <source>
        <dbReference type="EMBL" id="WEY17531.1"/>
    </source>
</evidence>
<reference evidence="1" key="1">
    <citation type="journal article" date="2023" name="bioRxiv">
        <title>Novel crAssphage isolates exhibit conserved gene order and purifying selection of the host specificity protein.</title>
        <authorList>
            <person name="Papudeshi B."/>
            <person name="Vega A.A."/>
            <person name="Souza C."/>
            <person name="Giles S.K."/>
            <person name="Mallawaarachchi V."/>
            <person name="Roach M.J."/>
            <person name="An M."/>
            <person name="Jacobson N."/>
            <person name="McNair K."/>
            <person name="Mora M.F."/>
            <person name="Pastrana K."/>
            <person name="Leigh C."/>
            <person name="Cram C."/>
            <person name="Plewa W.S."/>
            <person name="Grigson S.R."/>
            <person name="Bouras G."/>
            <person name="Decewicz P."/>
            <person name="Luque A."/>
            <person name="Droit L."/>
            <person name="Handley S.A."/>
            <person name="Segall A.M."/>
            <person name="Dinsdale E.A."/>
            <person name="Edwards R.A."/>
        </authorList>
    </citation>
    <scope>NUCLEOTIDE SEQUENCE</scope>
    <source>
        <strain evidence="1">Bc03</strain>
    </source>
</reference>
<dbReference type="Proteomes" id="UP001225300">
    <property type="component" value="Segment"/>
</dbReference>
<organism evidence="1 2">
    <name type="scientific">Kolpuevirus sp. 'frurule'</name>
    <dbReference type="NCBI Taxonomy" id="3028514"/>
    <lineage>
        <taxon>Viruses</taxon>
        <taxon>Duplodnaviria</taxon>
        <taxon>Heunggongvirae</taxon>
        <taxon>Uroviricota</taxon>
        <taxon>Caudoviricetes</taxon>
        <taxon>Crassvirales</taxon>
        <taxon>Steigviridae</taxon>
        <taxon>Asinivirinae</taxon>
        <taxon>Kolpuevirus</taxon>
    </lineage>
</organism>
<keyword evidence="2" id="KW-1185">Reference proteome</keyword>
<accession>A0AAF0DP40</accession>
<dbReference type="EMBL" id="OQ198718">
    <property type="protein sequence ID" value="WEY17531.1"/>
    <property type="molecule type" value="Genomic_DNA"/>
</dbReference>
<protein>
    <submittedName>
        <fullName evidence="1">Double-stranded DNA binding domain protein</fullName>
    </submittedName>
</protein>
<evidence type="ECO:0000313" key="2">
    <source>
        <dbReference type="Proteomes" id="UP001225300"/>
    </source>
</evidence>
<name>A0AAF0DP40_9CAUD</name>